<dbReference type="EMBL" id="BMDA01000001">
    <property type="protein sequence ID" value="GGH34988.1"/>
    <property type="molecule type" value="Genomic_DNA"/>
</dbReference>
<dbReference type="Proteomes" id="UP000652691">
    <property type="component" value="Unassembled WGS sequence"/>
</dbReference>
<evidence type="ECO:0000313" key="2">
    <source>
        <dbReference type="EMBL" id="ENX38647.1"/>
    </source>
</evidence>
<dbReference type="HOGENOM" id="CLU_144870_1_0_6"/>
<comment type="caution">
    <text evidence="2">The sequence shown here is derived from an EMBL/GenBank/DDBJ whole genome shotgun (WGS) entry which is preliminary data.</text>
</comment>
<protein>
    <recommendedName>
        <fullName evidence="6">DUF3325 domain-containing protein</fullName>
    </recommendedName>
</protein>
<keyword evidence="1" id="KW-0812">Transmembrane</keyword>
<feature type="transmembrane region" description="Helical" evidence="1">
    <location>
        <begin position="44"/>
        <end position="60"/>
    </location>
</feature>
<evidence type="ECO:0000313" key="3">
    <source>
        <dbReference type="EMBL" id="GGH34988.1"/>
    </source>
</evidence>
<reference evidence="2 4" key="1">
    <citation type="submission" date="2013-02" db="EMBL/GenBank/DDBJ databases">
        <title>The Genome Sequence of Acinetobacter sp. NIPH 3623.</title>
        <authorList>
            <consortium name="The Broad Institute Genome Sequencing Platform"/>
            <consortium name="The Broad Institute Genome Sequencing Center for Infectious Disease"/>
            <person name="Cerqueira G."/>
            <person name="Feldgarden M."/>
            <person name="Courvalin P."/>
            <person name="Perichon B."/>
            <person name="Grillot-Courvalin C."/>
            <person name="Clermont D."/>
            <person name="Rocha E."/>
            <person name="Yoon E.-J."/>
            <person name="Nemec A."/>
            <person name="Walker B."/>
            <person name="Young S.K."/>
            <person name="Zeng Q."/>
            <person name="Gargeya S."/>
            <person name="Fitzgerald M."/>
            <person name="Haas B."/>
            <person name="Abouelleil A."/>
            <person name="Alvarado L."/>
            <person name="Arachchi H.M."/>
            <person name="Berlin A.M."/>
            <person name="Chapman S.B."/>
            <person name="Dewar J."/>
            <person name="Goldberg J."/>
            <person name="Griggs A."/>
            <person name="Gujja S."/>
            <person name="Hansen M."/>
            <person name="Howarth C."/>
            <person name="Imamovic A."/>
            <person name="Larimer J."/>
            <person name="McCowan C."/>
            <person name="Murphy C."/>
            <person name="Neiman D."/>
            <person name="Pearson M."/>
            <person name="Priest M."/>
            <person name="Roberts A."/>
            <person name="Saif S."/>
            <person name="Shea T."/>
            <person name="Sisk P."/>
            <person name="Sykes S."/>
            <person name="Wortman J."/>
            <person name="Nusbaum C."/>
            <person name="Birren B."/>
        </authorList>
    </citation>
    <scope>NUCLEOTIDE SEQUENCE [LARGE SCALE GENOMIC DNA]</scope>
    <source>
        <strain evidence="2 4">NIPH 3623</strain>
    </source>
</reference>
<dbReference type="InterPro" id="IPR021762">
    <property type="entry name" value="DUF3325"/>
</dbReference>
<feature type="transmembrane region" description="Helical" evidence="1">
    <location>
        <begin position="93"/>
        <end position="111"/>
    </location>
</feature>
<dbReference type="AlphaFoldDB" id="N9RHL5"/>
<dbReference type="Pfam" id="PF11804">
    <property type="entry name" value="DUF3325"/>
    <property type="match status" value="1"/>
</dbReference>
<feature type="transmembrane region" description="Helical" evidence="1">
    <location>
        <begin position="67"/>
        <end position="87"/>
    </location>
</feature>
<evidence type="ECO:0000313" key="4">
    <source>
        <dbReference type="Proteomes" id="UP000013200"/>
    </source>
</evidence>
<gene>
    <name evidence="2" type="ORF">F888_01516</name>
    <name evidence="3" type="ORF">GCM10007354_17890</name>
</gene>
<evidence type="ECO:0008006" key="6">
    <source>
        <dbReference type="Google" id="ProtNLM"/>
    </source>
</evidence>
<name>N9RHL5_9GAMM</name>
<accession>N9RHL5</accession>
<dbReference type="PATRIC" id="fig|1217698.3.peg.1465"/>
<sequence>MMAAWMLWCVAVVALSSLACGMNKHQRDIFSSPVSAQMNRAFEIAGWVILLISALVMIYVKGASIGLSEWLGCTSFAALAVGLVLSYQPKKLLQTNLIVIVLFALLLIVTLR</sequence>
<organism evidence="2 4">
    <name type="scientific">Acinetobacter courvalinii</name>
    <dbReference type="NCBI Taxonomy" id="280147"/>
    <lineage>
        <taxon>Bacteria</taxon>
        <taxon>Pseudomonadati</taxon>
        <taxon>Pseudomonadota</taxon>
        <taxon>Gammaproteobacteria</taxon>
        <taxon>Moraxellales</taxon>
        <taxon>Moraxellaceae</taxon>
        <taxon>Acinetobacter</taxon>
    </lineage>
</organism>
<evidence type="ECO:0000256" key="1">
    <source>
        <dbReference type="SAM" id="Phobius"/>
    </source>
</evidence>
<evidence type="ECO:0000313" key="5">
    <source>
        <dbReference type="Proteomes" id="UP000652691"/>
    </source>
</evidence>
<keyword evidence="1" id="KW-0472">Membrane</keyword>
<keyword evidence="1" id="KW-1133">Transmembrane helix</keyword>
<dbReference type="Proteomes" id="UP000013200">
    <property type="component" value="Unassembled WGS sequence"/>
</dbReference>
<dbReference type="STRING" id="1217698.F888_01516"/>
<reference evidence="3" key="3">
    <citation type="submission" date="2024-03" db="EMBL/GenBank/DDBJ databases">
        <authorList>
            <person name="Sun Q."/>
            <person name="Sedlacek I."/>
        </authorList>
    </citation>
    <scope>NUCLEOTIDE SEQUENCE</scope>
    <source>
        <strain evidence="3">CCM 8635</strain>
    </source>
</reference>
<proteinExistence type="predicted"/>
<reference evidence="3 5" key="2">
    <citation type="journal article" date="2014" name="Int. J. Syst. Evol. Microbiol.">
        <title>Complete genome sequence of Corynebacterium casei LMG S-19264T (=DSM 44701T), isolated from a smear-ripened cheese.</title>
        <authorList>
            <consortium name="US DOE Joint Genome Institute (JGI-PGF)"/>
            <person name="Walter F."/>
            <person name="Albersmeier A."/>
            <person name="Kalinowski J."/>
            <person name="Ruckert C."/>
        </authorList>
    </citation>
    <scope>NUCLEOTIDE SEQUENCE [LARGE SCALE GENOMIC DNA]</scope>
    <source>
        <strain evidence="3 5">CCM 8635</strain>
    </source>
</reference>
<dbReference type="EMBL" id="APSA01000005">
    <property type="protein sequence ID" value="ENX38647.1"/>
    <property type="molecule type" value="Genomic_DNA"/>
</dbReference>
<keyword evidence="4" id="KW-1185">Reference proteome</keyword>